<proteinExistence type="predicted"/>
<name>A0A4Y2KFQ5_ARAVE</name>
<gene>
    <name evidence="1" type="ORF">AVEN_201637_1</name>
</gene>
<comment type="caution">
    <text evidence="1">The sequence shown here is derived from an EMBL/GenBank/DDBJ whole genome shotgun (WGS) entry which is preliminary data.</text>
</comment>
<protein>
    <submittedName>
        <fullName evidence="1">Uncharacterized protein</fullName>
    </submittedName>
</protein>
<sequence length="79" mass="9075">MVSEPKAHSMYRLLTALHKALLLSWGRQHSIGFVDRLETRYMSTSLLPIVSGETYGVWRQIHIHMNPFVTGIDNLLEPL</sequence>
<dbReference type="AlphaFoldDB" id="A0A4Y2KFQ5"/>
<organism evidence="1 2">
    <name type="scientific">Araneus ventricosus</name>
    <name type="common">Orbweaver spider</name>
    <name type="synonym">Epeira ventricosa</name>
    <dbReference type="NCBI Taxonomy" id="182803"/>
    <lineage>
        <taxon>Eukaryota</taxon>
        <taxon>Metazoa</taxon>
        <taxon>Ecdysozoa</taxon>
        <taxon>Arthropoda</taxon>
        <taxon>Chelicerata</taxon>
        <taxon>Arachnida</taxon>
        <taxon>Araneae</taxon>
        <taxon>Araneomorphae</taxon>
        <taxon>Entelegynae</taxon>
        <taxon>Araneoidea</taxon>
        <taxon>Araneidae</taxon>
        <taxon>Araneus</taxon>
    </lineage>
</organism>
<keyword evidence="2" id="KW-1185">Reference proteome</keyword>
<dbReference type="EMBL" id="BGPR01004498">
    <property type="protein sequence ID" value="GBN00243.1"/>
    <property type="molecule type" value="Genomic_DNA"/>
</dbReference>
<reference evidence="1 2" key="1">
    <citation type="journal article" date="2019" name="Sci. Rep.">
        <title>Orb-weaving spider Araneus ventricosus genome elucidates the spidroin gene catalogue.</title>
        <authorList>
            <person name="Kono N."/>
            <person name="Nakamura H."/>
            <person name="Ohtoshi R."/>
            <person name="Moran D.A.P."/>
            <person name="Shinohara A."/>
            <person name="Yoshida Y."/>
            <person name="Fujiwara M."/>
            <person name="Mori M."/>
            <person name="Tomita M."/>
            <person name="Arakawa K."/>
        </authorList>
    </citation>
    <scope>NUCLEOTIDE SEQUENCE [LARGE SCALE GENOMIC DNA]</scope>
</reference>
<evidence type="ECO:0000313" key="2">
    <source>
        <dbReference type="Proteomes" id="UP000499080"/>
    </source>
</evidence>
<evidence type="ECO:0000313" key="1">
    <source>
        <dbReference type="EMBL" id="GBN00243.1"/>
    </source>
</evidence>
<accession>A0A4Y2KFQ5</accession>
<dbReference type="Proteomes" id="UP000499080">
    <property type="component" value="Unassembled WGS sequence"/>
</dbReference>